<reference evidence="5 6" key="1">
    <citation type="submission" date="2019-12" db="EMBL/GenBank/DDBJ databases">
        <title>Nesterenkonia muleiensis sp. nov., a novel actinobacterium isolated from sap of Populus euphratica.</title>
        <authorList>
            <person name="Wang R."/>
        </authorList>
    </citation>
    <scope>NUCLEOTIDE SEQUENCE [LARGE SCALE GENOMIC DNA]</scope>
    <source>
        <strain evidence="5 6">F10</strain>
    </source>
</reference>
<dbReference type="SUPFAM" id="SSF52768">
    <property type="entry name" value="Arginase/deacetylase"/>
    <property type="match status" value="1"/>
</dbReference>
<comment type="caution">
    <text evidence="5">The sequence shown here is derived from an EMBL/GenBank/DDBJ whole genome shotgun (WGS) entry which is preliminary data.</text>
</comment>
<dbReference type="GO" id="GO:0030145">
    <property type="term" value="F:manganese ion binding"/>
    <property type="evidence" value="ECO:0007669"/>
    <property type="project" value="TreeGrafter"/>
</dbReference>
<keyword evidence="2" id="KW-0378">Hydrolase</keyword>
<dbReference type="GO" id="GO:0004053">
    <property type="term" value="F:arginase activity"/>
    <property type="evidence" value="ECO:0007669"/>
    <property type="project" value="TreeGrafter"/>
</dbReference>
<dbReference type="PANTHER" id="PTHR43782">
    <property type="entry name" value="ARGINASE"/>
    <property type="match status" value="1"/>
</dbReference>
<dbReference type="RefSeq" id="WP_157321051.1">
    <property type="nucleotide sequence ID" value="NZ_BMFX01000016.1"/>
</dbReference>
<evidence type="ECO:0000313" key="6">
    <source>
        <dbReference type="Proteomes" id="UP000460157"/>
    </source>
</evidence>
<gene>
    <name evidence="5" type="ORF">GNZ21_02480</name>
</gene>
<dbReference type="InterPro" id="IPR023696">
    <property type="entry name" value="Ureohydrolase_dom_sf"/>
</dbReference>
<keyword evidence="1" id="KW-0479">Metal-binding</keyword>
<organism evidence="5 6">
    <name type="scientific">Nesterenkonia alkaliphila</name>
    <dbReference type="NCBI Taxonomy" id="1463631"/>
    <lineage>
        <taxon>Bacteria</taxon>
        <taxon>Bacillati</taxon>
        <taxon>Actinomycetota</taxon>
        <taxon>Actinomycetes</taxon>
        <taxon>Micrococcales</taxon>
        <taxon>Micrococcaceae</taxon>
        <taxon>Nesterenkonia</taxon>
    </lineage>
</organism>
<proteinExistence type="inferred from homology"/>
<name>A0A7K1UFL5_9MICC</name>
<evidence type="ECO:0000256" key="2">
    <source>
        <dbReference type="ARBA" id="ARBA00022801"/>
    </source>
</evidence>
<evidence type="ECO:0000256" key="1">
    <source>
        <dbReference type="ARBA" id="ARBA00022723"/>
    </source>
</evidence>
<keyword evidence="3" id="KW-0464">Manganese</keyword>
<dbReference type="PANTHER" id="PTHR43782:SF3">
    <property type="entry name" value="ARGINASE"/>
    <property type="match status" value="1"/>
</dbReference>
<evidence type="ECO:0000313" key="5">
    <source>
        <dbReference type="EMBL" id="MVT25239.1"/>
    </source>
</evidence>
<dbReference type="AlphaFoldDB" id="A0A7K1UFL5"/>
<dbReference type="GO" id="GO:0005737">
    <property type="term" value="C:cytoplasm"/>
    <property type="evidence" value="ECO:0007669"/>
    <property type="project" value="TreeGrafter"/>
</dbReference>
<comment type="similarity">
    <text evidence="4">Belongs to the arginase family.</text>
</comment>
<dbReference type="InterPro" id="IPR006035">
    <property type="entry name" value="Ureohydrolase"/>
</dbReference>
<dbReference type="OrthoDB" id="7331788at2"/>
<dbReference type="Pfam" id="PF00491">
    <property type="entry name" value="Arginase"/>
    <property type="match status" value="1"/>
</dbReference>
<accession>A0A7K1UFL5</accession>
<dbReference type="Gene3D" id="3.40.800.10">
    <property type="entry name" value="Ureohydrolase domain"/>
    <property type="match status" value="1"/>
</dbReference>
<protein>
    <submittedName>
        <fullName evidence="5">Arginase family protein</fullName>
    </submittedName>
</protein>
<dbReference type="EMBL" id="WRPM01000018">
    <property type="protein sequence ID" value="MVT25239.1"/>
    <property type="molecule type" value="Genomic_DNA"/>
</dbReference>
<dbReference type="PROSITE" id="PS51409">
    <property type="entry name" value="ARGINASE_2"/>
    <property type="match status" value="1"/>
</dbReference>
<dbReference type="Proteomes" id="UP000460157">
    <property type="component" value="Unassembled WGS sequence"/>
</dbReference>
<evidence type="ECO:0000256" key="3">
    <source>
        <dbReference type="ARBA" id="ARBA00023211"/>
    </source>
</evidence>
<sequence>MTVESIGVPFDGYGRQGHQSRAAQVLRENGLSRVLHEHGTDSGDLDLPAFETSRGAQTGLLNEPALLEMTWQLSHRVCEVLGQGRFPLVVGGDCSLLLGVMKGVEEALGDAGLMFFDGHEDTMPLDVVEDGEAANCELGLLLGLTGRLLPQEIAKRLPIIHRSALAVLGTRDDDWRRRFNIGTLADWGVLTRPLEQLQPSPTTTAESAAEHLNGSASGWWLHIDLDVLDPQIFGAQGLPGYPDEPGGLTFDQLQEALTAAMSAGGCIGMSVTIYDPAQDPERTDAKNIASLIEGALTAR</sequence>
<keyword evidence="6" id="KW-1185">Reference proteome</keyword>
<evidence type="ECO:0000256" key="4">
    <source>
        <dbReference type="PROSITE-ProRule" id="PRU00742"/>
    </source>
</evidence>